<dbReference type="Proteomes" id="UP000499080">
    <property type="component" value="Unassembled WGS sequence"/>
</dbReference>
<sequence length="115" mass="13018">MRNQELAYRTKECWRESTGNGRKMALLIVFGSSCVNSCLSKKVLKGNKGIHESIYTPRTCSFAIWQGLEQIFLKARITAEESEGPQRGGHECGLPGRWDLGPGTERHEPQINRRK</sequence>
<gene>
    <name evidence="2" type="ORF">AVEN_275052_1</name>
</gene>
<evidence type="ECO:0000256" key="1">
    <source>
        <dbReference type="SAM" id="MobiDB-lite"/>
    </source>
</evidence>
<reference evidence="2 3" key="1">
    <citation type="journal article" date="2019" name="Sci. Rep.">
        <title>Orb-weaving spider Araneus ventricosus genome elucidates the spidroin gene catalogue.</title>
        <authorList>
            <person name="Kono N."/>
            <person name="Nakamura H."/>
            <person name="Ohtoshi R."/>
            <person name="Moran D.A.P."/>
            <person name="Shinohara A."/>
            <person name="Yoshida Y."/>
            <person name="Fujiwara M."/>
            <person name="Mori M."/>
            <person name="Tomita M."/>
            <person name="Arakawa K."/>
        </authorList>
    </citation>
    <scope>NUCLEOTIDE SEQUENCE [LARGE SCALE GENOMIC DNA]</scope>
</reference>
<organism evidence="2 3">
    <name type="scientific">Araneus ventricosus</name>
    <name type="common">Orbweaver spider</name>
    <name type="synonym">Epeira ventricosa</name>
    <dbReference type="NCBI Taxonomy" id="182803"/>
    <lineage>
        <taxon>Eukaryota</taxon>
        <taxon>Metazoa</taxon>
        <taxon>Ecdysozoa</taxon>
        <taxon>Arthropoda</taxon>
        <taxon>Chelicerata</taxon>
        <taxon>Arachnida</taxon>
        <taxon>Araneae</taxon>
        <taxon>Araneomorphae</taxon>
        <taxon>Entelegynae</taxon>
        <taxon>Araneoidea</taxon>
        <taxon>Araneidae</taxon>
        <taxon>Araneus</taxon>
    </lineage>
</organism>
<name>A0A4Y2NU19_ARAVE</name>
<accession>A0A4Y2NU19</accession>
<comment type="caution">
    <text evidence="2">The sequence shown here is derived from an EMBL/GenBank/DDBJ whole genome shotgun (WGS) entry which is preliminary data.</text>
</comment>
<feature type="region of interest" description="Disordered" evidence="1">
    <location>
        <begin position="80"/>
        <end position="115"/>
    </location>
</feature>
<evidence type="ECO:0000313" key="3">
    <source>
        <dbReference type="Proteomes" id="UP000499080"/>
    </source>
</evidence>
<dbReference type="PROSITE" id="PS51257">
    <property type="entry name" value="PROKAR_LIPOPROTEIN"/>
    <property type="match status" value="1"/>
</dbReference>
<evidence type="ECO:0000313" key="2">
    <source>
        <dbReference type="EMBL" id="GBN43068.1"/>
    </source>
</evidence>
<dbReference type="AlphaFoldDB" id="A0A4Y2NU19"/>
<feature type="non-terminal residue" evidence="2">
    <location>
        <position position="115"/>
    </location>
</feature>
<keyword evidence="3" id="KW-1185">Reference proteome</keyword>
<proteinExistence type="predicted"/>
<dbReference type="EMBL" id="BGPR01009912">
    <property type="protein sequence ID" value="GBN43068.1"/>
    <property type="molecule type" value="Genomic_DNA"/>
</dbReference>
<feature type="compositionally biased region" description="Basic and acidic residues" evidence="1">
    <location>
        <begin position="104"/>
        <end position="115"/>
    </location>
</feature>
<protein>
    <submittedName>
        <fullName evidence="2">Uncharacterized protein</fullName>
    </submittedName>
</protein>